<keyword evidence="12" id="KW-1185">Reference proteome</keyword>
<feature type="domain" description="ABC transmembrane type-1" evidence="10">
    <location>
        <begin position="35"/>
        <end position="225"/>
    </location>
</feature>
<sequence length="237" mass="26620">MCEQRSFAEWTEREAGMNLNWEFILQNIPLYEKAAWLTLKLAFGGTLFSLLLGLICSVIMYYRIPLLKTIMGGYIELSRNTPLLIQVYFLYFGLPKLGVTLSETTCAILGLSFLGGSYMAEALRGGMEAVSKSQIESGLSLGLSRWQLIRYVVFPQAFSFSIPALGANCIFLLKETSVLGAIAILDLMNVTKDLIGMYYQTVESLLMLVVSYLIILLPLSLFLTWLERKVRYAEFGP</sequence>
<evidence type="ECO:0000256" key="6">
    <source>
        <dbReference type="ARBA" id="ARBA00022970"/>
    </source>
</evidence>
<dbReference type="EMBL" id="FRDN01000010">
    <property type="protein sequence ID" value="SHN79993.1"/>
    <property type="molecule type" value="Genomic_DNA"/>
</dbReference>
<evidence type="ECO:0000256" key="8">
    <source>
        <dbReference type="ARBA" id="ARBA00023136"/>
    </source>
</evidence>
<feature type="transmembrane region" description="Helical" evidence="9">
    <location>
        <begin position="107"/>
        <end position="127"/>
    </location>
</feature>
<evidence type="ECO:0000256" key="5">
    <source>
        <dbReference type="ARBA" id="ARBA00022692"/>
    </source>
</evidence>
<evidence type="ECO:0000256" key="9">
    <source>
        <dbReference type="RuleBase" id="RU363032"/>
    </source>
</evidence>
<evidence type="ECO:0000256" key="3">
    <source>
        <dbReference type="ARBA" id="ARBA00022448"/>
    </source>
</evidence>
<name>A0A1M7UAH9_9FIRM</name>
<keyword evidence="4" id="KW-1003">Cell membrane</keyword>
<feature type="transmembrane region" description="Helical" evidence="9">
    <location>
        <begin position="205"/>
        <end position="226"/>
    </location>
</feature>
<dbReference type="Gene3D" id="1.10.3720.10">
    <property type="entry name" value="MetI-like"/>
    <property type="match status" value="1"/>
</dbReference>
<evidence type="ECO:0000256" key="1">
    <source>
        <dbReference type="ARBA" id="ARBA00004651"/>
    </source>
</evidence>
<protein>
    <submittedName>
        <fullName evidence="11">Amino acid ABC transporter membrane protein 1, PAAT family</fullName>
    </submittedName>
</protein>
<evidence type="ECO:0000313" key="11">
    <source>
        <dbReference type="EMBL" id="SHN79993.1"/>
    </source>
</evidence>
<dbReference type="AlphaFoldDB" id="A0A1M7UAH9"/>
<keyword evidence="3 9" id="KW-0813">Transport</keyword>
<dbReference type="PANTHER" id="PTHR30614:SF37">
    <property type="entry name" value="AMINO-ACID ABC TRANSPORTER PERMEASE PROTEIN YHDX-RELATED"/>
    <property type="match status" value="1"/>
</dbReference>
<dbReference type="InterPro" id="IPR043429">
    <property type="entry name" value="ArtM/GltK/GlnP/TcyL/YhdX-like"/>
</dbReference>
<dbReference type="PANTHER" id="PTHR30614">
    <property type="entry name" value="MEMBRANE COMPONENT OF AMINO ACID ABC TRANSPORTER"/>
    <property type="match status" value="1"/>
</dbReference>
<evidence type="ECO:0000259" key="10">
    <source>
        <dbReference type="PROSITE" id="PS50928"/>
    </source>
</evidence>
<gene>
    <name evidence="11" type="ORF">SAMN02745215_03322</name>
</gene>
<keyword evidence="7 9" id="KW-1133">Transmembrane helix</keyword>
<dbReference type="GO" id="GO:0043190">
    <property type="term" value="C:ATP-binding cassette (ABC) transporter complex"/>
    <property type="evidence" value="ECO:0007669"/>
    <property type="project" value="InterPro"/>
</dbReference>
<feature type="transmembrane region" description="Helical" evidence="9">
    <location>
        <begin position="41"/>
        <end position="62"/>
    </location>
</feature>
<evidence type="ECO:0000256" key="2">
    <source>
        <dbReference type="ARBA" id="ARBA00010072"/>
    </source>
</evidence>
<keyword evidence="8 9" id="KW-0472">Membrane</keyword>
<feature type="transmembrane region" description="Helical" evidence="9">
    <location>
        <begin position="148"/>
        <end position="173"/>
    </location>
</feature>
<dbReference type="GO" id="GO:0006865">
    <property type="term" value="P:amino acid transport"/>
    <property type="evidence" value="ECO:0007669"/>
    <property type="project" value="UniProtKB-KW"/>
</dbReference>
<dbReference type="NCBIfam" id="TIGR01726">
    <property type="entry name" value="HEQRo_perm_3TM"/>
    <property type="match status" value="1"/>
</dbReference>
<organism evidence="11 12">
    <name type="scientific">Desulfitobacterium chlororespirans DSM 11544</name>
    <dbReference type="NCBI Taxonomy" id="1121395"/>
    <lineage>
        <taxon>Bacteria</taxon>
        <taxon>Bacillati</taxon>
        <taxon>Bacillota</taxon>
        <taxon>Clostridia</taxon>
        <taxon>Eubacteriales</taxon>
        <taxon>Desulfitobacteriaceae</taxon>
        <taxon>Desulfitobacterium</taxon>
    </lineage>
</organism>
<evidence type="ECO:0000256" key="4">
    <source>
        <dbReference type="ARBA" id="ARBA00022475"/>
    </source>
</evidence>
<keyword evidence="5 9" id="KW-0812">Transmembrane</keyword>
<comment type="similarity">
    <text evidence="2">Belongs to the binding-protein-dependent transport system permease family. HisMQ subfamily.</text>
</comment>
<dbReference type="InterPro" id="IPR035906">
    <property type="entry name" value="MetI-like_sf"/>
</dbReference>
<comment type="subcellular location">
    <subcellularLocation>
        <location evidence="1 9">Cell membrane</location>
        <topology evidence="1 9">Multi-pass membrane protein</topology>
    </subcellularLocation>
</comment>
<proteinExistence type="inferred from homology"/>
<dbReference type="GO" id="GO:0022857">
    <property type="term" value="F:transmembrane transporter activity"/>
    <property type="evidence" value="ECO:0007669"/>
    <property type="project" value="InterPro"/>
</dbReference>
<dbReference type="STRING" id="1121395.SAMN02745215_03322"/>
<evidence type="ECO:0000256" key="7">
    <source>
        <dbReference type="ARBA" id="ARBA00022989"/>
    </source>
</evidence>
<accession>A0A1M7UAH9</accession>
<reference evidence="12" key="1">
    <citation type="submission" date="2016-12" db="EMBL/GenBank/DDBJ databases">
        <authorList>
            <person name="Varghese N."/>
            <person name="Submissions S."/>
        </authorList>
    </citation>
    <scope>NUCLEOTIDE SEQUENCE [LARGE SCALE GENOMIC DNA]</scope>
    <source>
        <strain evidence="12">DSM 11544</strain>
    </source>
</reference>
<keyword evidence="6" id="KW-0029">Amino-acid transport</keyword>
<dbReference type="PROSITE" id="PS50928">
    <property type="entry name" value="ABC_TM1"/>
    <property type="match status" value="1"/>
</dbReference>
<dbReference type="CDD" id="cd06261">
    <property type="entry name" value="TM_PBP2"/>
    <property type="match status" value="1"/>
</dbReference>
<dbReference type="InterPro" id="IPR010065">
    <property type="entry name" value="AA_ABC_transptr_permease_3TM"/>
</dbReference>
<dbReference type="SUPFAM" id="SSF161098">
    <property type="entry name" value="MetI-like"/>
    <property type="match status" value="1"/>
</dbReference>
<dbReference type="Proteomes" id="UP000184010">
    <property type="component" value="Unassembled WGS sequence"/>
</dbReference>
<dbReference type="Pfam" id="PF00528">
    <property type="entry name" value="BPD_transp_1"/>
    <property type="match status" value="1"/>
</dbReference>
<dbReference type="InterPro" id="IPR000515">
    <property type="entry name" value="MetI-like"/>
</dbReference>
<evidence type="ECO:0000313" key="12">
    <source>
        <dbReference type="Proteomes" id="UP000184010"/>
    </source>
</evidence>